<dbReference type="Pfam" id="PF26639">
    <property type="entry name" value="Het-6_barrel"/>
    <property type="match status" value="1"/>
</dbReference>
<dbReference type="OrthoDB" id="5386682at2759"/>
<dbReference type="AlphaFoldDB" id="A0A9P4U3M4"/>
<dbReference type="InterPro" id="IPR010730">
    <property type="entry name" value="HET"/>
</dbReference>
<dbReference type="PANTHER" id="PTHR24148:SF64">
    <property type="entry name" value="HETEROKARYON INCOMPATIBILITY DOMAIN-CONTAINING PROTEIN"/>
    <property type="match status" value="1"/>
</dbReference>
<dbReference type="InterPro" id="IPR052895">
    <property type="entry name" value="HetReg/Transcr_Mod"/>
</dbReference>
<accession>A0A9P4U3M4</accession>
<reference evidence="3" key="1">
    <citation type="journal article" date="2020" name="Stud. Mycol.">
        <title>101 Dothideomycetes genomes: a test case for predicting lifestyles and emergence of pathogens.</title>
        <authorList>
            <person name="Haridas S."/>
            <person name="Albert R."/>
            <person name="Binder M."/>
            <person name="Bloem J."/>
            <person name="Labutti K."/>
            <person name="Salamov A."/>
            <person name="Andreopoulos B."/>
            <person name="Baker S."/>
            <person name="Barry K."/>
            <person name="Bills G."/>
            <person name="Bluhm B."/>
            <person name="Cannon C."/>
            <person name="Castanera R."/>
            <person name="Culley D."/>
            <person name="Daum C."/>
            <person name="Ezra D."/>
            <person name="Gonzalez J."/>
            <person name="Henrissat B."/>
            <person name="Kuo A."/>
            <person name="Liang C."/>
            <person name="Lipzen A."/>
            <person name="Lutzoni F."/>
            <person name="Magnuson J."/>
            <person name="Mondo S."/>
            <person name="Nolan M."/>
            <person name="Ohm R."/>
            <person name="Pangilinan J."/>
            <person name="Park H.-J."/>
            <person name="Ramirez L."/>
            <person name="Alfaro M."/>
            <person name="Sun H."/>
            <person name="Tritt A."/>
            <person name="Yoshinaga Y."/>
            <person name="Zwiers L.-H."/>
            <person name="Turgeon B."/>
            <person name="Goodwin S."/>
            <person name="Spatafora J."/>
            <person name="Crous P."/>
            <person name="Grigoriev I."/>
        </authorList>
    </citation>
    <scope>NUCLEOTIDE SEQUENCE</scope>
    <source>
        <strain evidence="3">CBS 130266</strain>
    </source>
</reference>
<organism evidence="3 4">
    <name type="scientific">Tothia fuscella</name>
    <dbReference type="NCBI Taxonomy" id="1048955"/>
    <lineage>
        <taxon>Eukaryota</taxon>
        <taxon>Fungi</taxon>
        <taxon>Dikarya</taxon>
        <taxon>Ascomycota</taxon>
        <taxon>Pezizomycotina</taxon>
        <taxon>Dothideomycetes</taxon>
        <taxon>Pleosporomycetidae</taxon>
        <taxon>Venturiales</taxon>
        <taxon>Cylindrosympodiaceae</taxon>
        <taxon>Tothia</taxon>
    </lineage>
</organism>
<name>A0A9P4U3M4_9PEZI</name>
<keyword evidence="4" id="KW-1185">Reference proteome</keyword>
<sequence length="877" mass="99338">MGDNKRHSSLRRRLSCRLSLFRRASTRQVDDDRPKSRALLHGPECSPRYLDILEVTQEKSHVVVPSPPKTIGSLADDLDSKALRMVMQTAERRRDTERRRSIIQLGFRLAHLNGQQYGRKSSATDSDGEFLLQEEHAATHGRSPSMPVSMVFRSTESEGSPRPASVIFRSPGQRAMSPRPASMIFSRNPESRKSSRSSMIIVGRDSHQEPAASKPLESRASSRASMIMRSPTPQSQFRPEAATLNRSADPQTYIEPTIEVGIRVGEFDPKLRKPYLYSPLQTDRVIRLLSLRRPSVDGYKGGFYYQIMIMSLDDPVPYESVSYLWGNLQRACRLNFMDGSYLPITESLAQALPEISTHCKTGYLFIDQISIDHANVSERNYQAKIAGDITRRASRMLVSLEFPSQNVKALLPLVDLAWQYESSCKSVVHLQWALAPFLDLDPQDASINATNWRSVVELLSHNWFMRTWVFQEVVLSQSVAFIFEKRLVPFDAIVHLALATSRLETDSEGMPNGGVTTQPGFHQLYSMVQHRSNILFGKPPDFWQLLSDTAPHGHCSDDRDSLYALLGFLNDDRVNIQPNYRIALHDVFVDAAKCFIDGQMKLDILSFVPRAMRDSSGEEGVPSWVPDWRKPGEVMPLLSMTKSSPFKASEGRSHYVPMHPKTFRPMRLLLNRLHVKGKVIDSVANAKMEPFADSGQWMSRDLHEFLRLESIISYLDHTPYSTPEDPQYSRERVLKVQLADGALLHDTPEFSKGVYLSDQELTELALAYRHFDSPDPFDSSRFQLASFARNIHTLRSLSRISLGRRLFVAADGRLGLAHHSVEAGDLICVLHGSRTPIVLKLRSDGRYETKGQCYFEDAMYGETVDWEEDDGDEFVLV</sequence>
<evidence type="ECO:0000259" key="2">
    <source>
        <dbReference type="Pfam" id="PF06985"/>
    </source>
</evidence>
<dbReference type="Pfam" id="PF06985">
    <property type="entry name" value="HET"/>
    <property type="match status" value="1"/>
</dbReference>
<feature type="domain" description="Heterokaryon incompatibility" evidence="2">
    <location>
        <begin position="318"/>
        <end position="472"/>
    </location>
</feature>
<comment type="caution">
    <text evidence="3">The sequence shown here is derived from an EMBL/GenBank/DDBJ whole genome shotgun (WGS) entry which is preliminary data.</text>
</comment>
<proteinExistence type="predicted"/>
<evidence type="ECO:0000256" key="1">
    <source>
        <dbReference type="SAM" id="MobiDB-lite"/>
    </source>
</evidence>
<feature type="region of interest" description="Disordered" evidence="1">
    <location>
        <begin position="155"/>
        <end position="224"/>
    </location>
</feature>
<evidence type="ECO:0000313" key="3">
    <source>
        <dbReference type="EMBL" id="KAF2436100.1"/>
    </source>
</evidence>
<evidence type="ECO:0000313" key="4">
    <source>
        <dbReference type="Proteomes" id="UP000800235"/>
    </source>
</evidence>
<dbReference type="EMBL" id="MU007011">
    <property type="protein sequence ID" value="KAF2436100.1"/>
    <property type="molecule type" value="Genomic_DNA"/>
</dbReference>
<gene>
    <name evidence="3" type="ORF">EJ08DRAFT_645110</name>
</gene>
<dbReference type="Proteomes" id="UP000800235">
    <property type="component" value="Unassembled WGS sequence"/>
</dbReference>
<dbReference type="PANTHER" id="PTHR24148">
    <property type="entry name" value="ANKYRIN REPEAT DOMAIN-CONTAINING PROTEIN 39 HOMOLOG-RELATED"/>
    <property type="match status" value="1"/>
</dbReference>
<protein>
    <recommendedName>
        <fullName evidence="2">Heterokaryon incompatibility domain-containing protein</fullName>
    </recommendedName>
</protein>